<feature type="repeat" description="RCC1" evidence="2">
    <location>
        <begin position="221"/>
        <end position="275"/>
    </location>
</feature>
<dbReference type="SUPFAM" id="SSF50985">
    <property type="entry name" value="RCC1/BLIP-II"/>
    <property type="match status" value="2"/>
</dbReference>
<evidence type="ECO:0000256" key="3">
    <source>
        <dbReference type="SAM" id="MobiDB-lite"/>
    </source>
</evidence>
<evidence type="ECO:0000313" key="5">
    <source>
        <dbReference type="Proteomes" id="UP000504603"/>
    </source>
</evidence>
<organism evidence="5 6">
    <name type="scientific">Momordica charantia</name>
    <name type="common">Bitter gourd</name>
    <name type="synonym">Balsam pear</name>
    <dbReference type="NCBI Taxonomy" id="3673"/>
    <lineage>
        <taxon>Eukaryota</taxon>
        <taxon>Viridiplantae</taxon>
        <taxon>Streptophyta</taxon>
        <taxon>Embryophyta</taxon>
        <taxon>Tracheophyta</taxon>
        <taxon>Spermatophyta</taxon>
        <taxon>Magnoliopsida</taxon>
        <taxon>eudicotyledons</taxon>
        <taxon>Gunneridae</taxon>
        <taxon>Pentapetalae</taxon>
        <taxon>rosids</taxon>
        <taxon>fabids</taxon>
        <taxon>Cucurbitales</taxon>
        <taxon>Cucurbitaceae</taxon>
        <taxon>Momordiceae</taxon>
        <taxon>Momordica</taxon>
    </lineage>
</organism>
<evidence type="ECO:0000256" key="2">
    <source>
        <dbReference type="PROSITE-ProRule" id="PRU00235"/>
    </source>
</evidence>
<feature type="repeat" description="RCC1" evidence="2">
    <location>
        <begin position="88"/>
        <end position="156"/>
    </location>
</feature>
<dbReference type="InterPro" id="IPR058923">
    <property type="entry name" value="RCC1-like_dom"/>
</dbReference>
<feature type="compositionally biased region" description="Basic and acidic residues" evidence="3">
    <location>
        <begin position="442"/>
        <end position="453"/>
    </location>
</feature>
<dbReference type="PROSITE" id="PS50012">
    <property type="entry name" value="RCC1_3"/>
    <property type="match status" value="6"/>
</dbReference>
<dbReference type="Proteomes" id="UP000504603">
    <property type="component" value="Unplaced"/>
</dbReference>
<dbReference type="InterPro" id="IPR000408">
    <property type="entry name" value="Reg_chr_condens"/>
</dbReference>
<keyword evidence="1" id="KW-0677">Repeat</keyword>
<feature type="repeat" description="RCC1" evidence="2">
    <location>
        <begin position="284"/>
        <end position="336"/>
    </location>
</feature>
<evidence type="ECO:0000313" key="6">
    <source>
        <dbReference type="RefSeq" id="XP_022131813.1"/>
    </source>
</evidence>
<name>A0A6J1BUJ5_MOMCH</name>
<feature type="repeat" description="RCC1" evidence="2">
    <location>
        <begin position="337"/>
        <end position="399"/>
    </location>
</feature>
<dbReference type="RefSeq" id="XP_022131813.1">
    <property type="nucleotide sequence ID" value="XM_022276121.1"/>
</dbReference>
<dbReference type="Pfam" id="PF13540">
    <property type="entry name" value="RCC1_2"/>
    <property type="match status" value="1"/>
</dbReference>
<dbReference type="PRINTS" id="PR00633">
    <property type="entry name" value="RCCNDNSATION"/>
</dbReference>
<dbReference type="InterPro" id="IPR051210">
    <property type="entry name" value="Ub_ligase/GEF_domain"/>
</dbReference>
<dbReference type="InterPro" id="IPR009091">
    <property type="entry name" value="RCC1/BLIP-II"/>
</dbReference>
<protein>
    <submittedName>
        <fullName evidence="6">Ultraviolet-B receptor UVR8</fullName>
    </submittedName>
</protein>
<dbReference type="AlphaFoldDB" id="A0A6J1BUJ5"/>
<reference evidence="6" key="1">
    <citation type="submission" date="2025-08" db="UniProtKB">
        <authorList>
            <consortium name="RefSeq"/>
        </authorList>
    </citation>
    <scope>IDENTIFICATION</scope>
    <source>
        <strain evidence="6">OHB3-1</strain>
    </source>
</reference>
<dbReference type="Gene3D" id="2.130.10.30">
    <property type="entry name" value="Regulator of chromosome condensation 1/beta-lactamase-inhibitor protein II"/>
    <property type="match status" value="2"/>
</dbReference>
<dbReference type="PANTHER" id="PTHR22870">
    <property type="entry name" value="REGULATOR OF CHROMOSOME CONDENSATION"/>
    <property type="match status" value="1"/>
</dbReference>
<keyword evidence="5" id="KW-1185">Reference proteome</keyword>
<dbReference type="Pfam" id="PF25390">
    <property type="entry name" value="WD40_RLD"/>
    <property type="match status" value="1"/>
</dbReference>
<sequence length="571" mass="61992">MESGTRPSAGVLSGKVVAIAAGEAHTLALTGDGSLYSWGRGMFGRLGTGTEADELYPVRVKLGSEEENLKIVGIAAGSYHSLALADDGSVWCWGYNIYGQLGFDGGNSATPCLLKQFLDLEYPDSLIDESRSKSKGSLKICHIKAGGLISFAIDNLGALWMWGNCPKPDSENELGFSFVSTFTPSPVWEFRGHSVVKVACGNEHVVALVSVGETYNKGEDLVCYSWGNNSHGQLGLGDRDGRPRPQIIETFNEASPWAVYEVACGAFHTALLSRGKRQSDTLESVCWTFGIGANGQLGHGTTQNELLPKPVKDLPQSVSLISVDCGLFHTSVVSSAGDVWSWGMERGLGLCPDASFSGTDTGDAISPLSIFCTGSHSPKFLDPVQVACGAAHTVLVAHNGYKLWAWGRGRSGVLGNGKTVDSLTPTIVLWPPPNEDFNQEETETKREEDKVEENSSTEEVSEANTKLSMAMEEIKLLLEKLSIMERYASILHGSIFGKPFHEGDIPLSLRNSGTFDIAKEWEYMLESTDRPSLLRLEAVYRNMLESIRDKIMKKRVQELVNEFLQSSMSGN</sequence>
<feature type="region of interest" description="Disordered" evidence="3">
    <location>
        <begin position="433"/>
        <end position="464"/>
    </location>
</feature>
<dbReference type="PROSITE" id="PS00626">
    <property type="entry name" value="RCC1_2"/>
    <property type="match status" value="2"/>
</dbReference>
<dbReference type="KEGG" id="mcha:111004882"/>
<dbReference type="GeneID" id="111004882"/>
<gene>
    <name evidence="6" type="primary">LOC111004882</name>
</gene>
<evidence type="ECO:0000259" key="4">
    <source>
        <dbReference type="Pfam" id="PF25390"/>
    </source>
</evidence>
<feature type="repeat" description="RCC1" evidence="2">
    <location>
        <begin position="157"/>
        <end position="211"/>
    </location>
</feature>
<feature type="domain" description="RCC1-like" evidence="4">
    <location>
        <begin position="68"/>
        <end position="428"/>
    </location>
</feature>
<keyword evidence="6" id="KW-0675">Receptor</keyword>
<proteinExistence type="predicted"/>
<dbReference type="PANTHER" id="PTHR22870:SF155">
    <property type="entry name" value="E3 UBIQUITIN-PROTEIN LIGASE HERC1-RELATED"/>
    <property type="match status" value="1"/>
</dbReference>
<evidence type="ECO:0000256" key="1">
    <source>
        <dbReference type="ARBA" id="ARBA00022737"/>
    </source>
</evidence>
<feature type="repeat" description="RCC1" evidence="2">
    <location>
        <begin position="33"/>
        <end position="87"/>
    </location>
</feature>
<accession>A0A6J1BUJ5</accession>
<dbReference type="OrthoDB" id="5981550at2759"/>